<keyword evidence="4" id="KW-1185">Reference proteome</keyword>
<dbReference type="PANTHER" id="PTHR44229">
    <property type="entry name" value="15-HYDROXYPROSTAGLANDIN DEHYDROGENASE [NAD(+)]"/>
    <property type="match status" value="1"/>
</dbReference>
<comment type="similarity">
    <text evidence="1">Belongs to the short-chain dehydrogenases/reductases (SDR) family.</text>
</comment>
<accession>A0A9N9XGV6</accession>
<reference evidence="3" key="1">
    <citation type="submission" date="2022-01" db="EMBL/GenBank/DDBJ databases">
        <authorList>
            <person name="King R."/>
        </authorList>
    </citation>
    <scope>NUCLEOTIDE SEQUENCE</scope>
</reference>
<dbReference type="InterPro" id="IPR036291">
    <property type="entry name" value="NAD(P)-bd_dom_sf"/>
</dbReference>
<dbReference type="GO" id="GO:0005737">
    <property type="term" value="C:cytoplasm"/>
    <property type="evidence" value="ECO:0007669"/>
    <property type="project" value="TreeGrafter"/>
</dbReference>
<evidence type="ECO:0008006" key="5">
    <source>
        <dbReference type="Google" id="ProtNLM"/>
    </source>
</evidence>
<dbReference type="GO" id="GO:0016616">
    <property type="term" value="F:oxidoreductase activity, acting on the CH-OH group of donors, NAD or NADP as acceptor"/>
    <property type="evidence" value="ECO:0007669"/>
    <property type="project" value="TreeGrafter"/>
</dbReference>
<dbReference type="EMBL" id="OU898283">
    <property type="protein sequence ID" value="CAG9839332.1"/>
    <property type="molecule type" value="Genomic_DNA"/>
</dbReference>
<evidence type="ECO:0000313" key="3">
    <source>
        <dbReference type="EMBL" id="CAG9839332.1"/>
    </source>
</evidence>
<keyword evidence="2" id="KW-0560">Oxidoreductase</keyword>
<proteinExistence type="inferred from homology"/>
<dbReference type="PRINTS" id="PR00081">
    <property type="entry name" value="GDHRDH"/>
</dbReference>
<dbReference type="OrthoDB" id="417891at2759"/>
<evidence type="ECO:0000313" key="4">
    <source>
        <dbReference type="Proteomes" id="UP001153709"/>
    </source>
</evidence>
<gene>
    <name evidence="3" type="ORF">DIABBA_LOCUS12110</name>
</gene>
<dbReference type="SUPFAM" id="SSF51735">
    <property type="entry name" value="NAD(P)-binding Rossmann-fold domains"/>
    <property type="match status" value="1"/>
</dbReference>
<dbReference type="PANTHER" id="PTHR44229:SF8">
    <property type="entry name" value="ALCOHOL DEHYDROGENASE-RELATED"/>
    <property type="match status" value="1"/>
</dbReference>
<dbReference type="PROSITE" id="PS00061">
    <property type="entry name" value="ADH_SHORT"/>
    <property type="match status" value="1"/>
</dbReference>
<dbReference type="InterPro" id="IPR002347">
    <property type="entry name" value="SDR_fam"/>
</dbReference>
<dbReference type="AlphaFoldDB" id="A0A9N9XGV6"/>
<evidence type="ECO:0000256" key="2">
    <source>
        <dbReference type="ARBA" id="ARBA00023002"/>
    </source>
</evidence>
<dbReference type="Proteomes" id="UP001153709">
    <property type="component" value="Chromosome 8"/>
</dbReference>
<dbReference type="Gene3D" id="3.40.50.720">
    <property type="entry name" value="NAD(P)-binding Rossmann-like Domain"/>
    <property type="match status" value="1"/>
</dbReference>
<evidence type="ECO:0000256" key="1">
    <source>
        <dbReference type="ARBA" id="ARBA00006484"/>
    </source>
</evidence>
<sequence>MVFQIAGKVSLITGGASGLGLHFAKSLLSKGVKGVTLADINERDGKNVAEELNKQFGKNKAIFVKTDVTDYSNYEDAFKTTVDNFGNIDILMNNAGLAADGAFKKSVDVNVLGSINGMVLGIDHYLNKYKSGNEAVIAVSSSVCGLEGYPQWPVYSATKFAGIGMAVSWGNKLHYERTKVRVFALCPGPTHTNFFAGNDKFFGPEYEKAFELIEEELKNTQTPEHVSTEVIKLLENSKTGSIWVIEAGKPAYEFTLRTRNDVLK</sequence>
<dbReference type="InterPro" id="IPR020904">
    <property type="entry name" value="Sc_DH/Rdtase_CS"/>
</dbReference>
<name>A0A9N9XGV6_DIABA</name>
<organism evidence="3 4">
    <name type="scientific">Diabrotica balteata</name>
    <name type="common">Banded cucumber beetle</name>
    <dbReference type="NCBI Taxonomy" id="107213"/>
    <lineage>
        <taxon>Eukaryota</taxon>
        <taxon>Metazoa</taxon>
        <taxon>Ecdysozoa</taxon>
        <taxon>Arthropoda</taxon>
        <taxon>Hexapoda</taxon>
        <taxon>Insecta</taxon>
        <taxon>Pterygota</taxon>
        <taxon>Neoptera</taxon>
        <taxon>Endopterygota</taxon>
        <taxon>Coleoptera</taxon>
        <taxon>Polyphaga</taxon>
        <taxon>Cucujiformia</taxon>
        <taxon>Chrysomeloidea</taxon>
        <taxon>Chrysomelidae</taxon>
        <taxon>Galerucinae</taxon>
        <taxon>Diabroticina</taxon>
        <taxon>Diabroticites</taxon>
        <taxon>Diabrotica</taxon>
    </lineage>
</organism>
<dbReference type="Pfam" id="PF00106">
    <property type="entry name" value="adh_short"/>
    <property type="match status" value="1"/>
</dbReference>
<protein>
    <recommendedName>
        <fullName evidence="5">15-hydroxyprostaglandin dehydrogenase [NAD(+)]-like</fullName>
    </recommendedName>
</protein>